<dbReference type="InterPro" id="IPR015915">
    <property type="entry name" value="Kelch-typ_b-propeller"/>
</dbReference>
<keyword evidence="2" id="KW-1185">Reference proteome</keyword>
<accession>X6M1A4</accession>
<dbReference type="SUPFAM" id="SSF50965">
    <property type="entry name" value="Galactose oxidase, central domain"/>
    <property type="match status" value="1"/>
</dbReference>
<dbReference type="OrthoDB" id="432528at2759"/>
<proteinExistence type="predicted"/>
<gene>
    <name evidence="1" type="ORF">RFI_29481</name>
</gene>
<evidence type="ECO:0000313" key="1">
    <source>
        <dbReference type="EMBL" id="ETO07908.1"/>
    </source>
</evidence>
<reference evidence="1 2" key="1">
    <citation type="journal article" date="2013" name="Curr. Biol.">
        <title>The Genome of the Foraminiferan Reticulomyxa filosa.</title>
        <authorList>
            <person name="Glockner G."/>
            <person name="Hulsmann N."/>
            <person name="Schleicher M."/>
            <person name="Noegel A.A."/>
            <person name="Eichinger L."/>
            <person name="Gallinger C."/>
            <person name="Pawlowski J."/>
            <person name="Sierra R."/>
            <person name="Euteneuer U."/>
            <person name="Pillet L."/>
            <person name="Moustafa A."/>
            <person name="Platzer M."/>
            <person name="Groth M."/>
            <person name="Szafranski K."/>
            <person name="Schliwa M."/>
        </authorList>
    </citation>
    <scope>NUCLEOTIDE SEQUENCE [LARGE SCALE GENOMIC DNA]</scope>
</reference>
<name>X6M1A4_RETFI</name>
<dbReference type="InterPro" id="IPR011043">
    <property type="entry name" value="Gal_Oxase/kelch_b-propeller"/>
</dbReference>
<evidence type="ECO:0000313" key="2">
    <source>
        <dbReference type="Proteomes" id="UP000023152"/>
    </source>
</evidence>
<sequence length="343" mass="39867">MFSFNFFSSPDSSSKCLANTQCVLLEDEIIICGGNDNKCYSFHTLRRTYKYICSYPSEVKLNGHCVLQWKHNESDSNETKLLSFGGQSKGEAKYTFMMRYKSVWSDGSKSQSEPHSSFNTWVRMPKFNIGSINDDFVGARALIGGANNNLLFITHSPGKIYVVDLNTMERYANITNATLPIEENMDDFRHHCFVPWTAKDERVPNLFIFFCGKTGLLIKFDEANKDFKYEALPTCLNLRDIVFDTYISDYDCIFFFARFKTVWKYSMQDRTWDKCNSTWSEMIKNPCAILSKNNARVHIFGEADEIETPRKHIEINMSQLFEKHELLRMLQKKKGSKRITTKY</sequence>
<dbReference type="EMBL" id="ASPP01025576">
    <property type="protein sequence ID" value="ETO07908.1"/>
    <property type="molecule type" value="Genomic_DNA"/>
</dbReference>
<dbReference type="Gene3D" id="2.120.10.80">
    <property type="entry name" value="Kelch-type beta propeller"/>
    <property type="match status" value="1"/>
</dbReference>
<dbReference type="Proteomes" id="UP000023152">
    <property type="component" value="Unassembled WGS sequence"/>
</dbReference>
<dbReference type="AlphaFoldDB" id="X6M1A4"/>
<organism evidence="1 2">
    <name type="scientific">Reticulomyxa filosa</name>
    <dbReference type="NCBI Taxonomy" id="46433"/>
    <lineage>
        <taxon>Eukaryota</taxon>
        <taxon>Sar</taxon>
        <taxon>Rhizaria</taxon>
        <taxon>Retaria</taxon>
        <taxon>Foraminifera</taxon>
        <taxon>Monothalamids</taxon>
        <taxon>Reticulomyxidae</taxon>
        <taxon>Reticulomyxa</taxon>
    </lineage>
</organism>
<protein>
    <submittedName>
        <fullName evidence="1">Uncharacterized protein</fullName>
    </submittedName>
</protein>
<comment type="caution">
    <text evidence="1">The sequence shown here is derived from an EMBL/GenBank/DDBJ whole genome shotgun (WGS) entry which is preliminary data.</text>
</comment>